<accession>A0A2T5GM39</accession>
<keyword evidence="2" id="KW-1185">Reference proteome</keyword>
<sequence>MTARAGRRRGGPVGWTLAMLLLLALTLAYAPQVLAFPFSQRIGDVTVYAERPIDTRIVDELARAEMLLRSSPIYSGPVRRSLFLTNGGWRWRVLALQSPHAFAFRRPFGSAIVVNRSDIAADRVTTDRDIGNTRTLSGVIAHETTHIMIADHLGELRAALLPTWVAEGYADHVAAESSLTDAEAGRLRRTDPHAPALAYHDARHRVATVLANNGGSVDAVFAQR</sequence>
<evidence type="ECO:0000313" key="1">
    <source>
        <dbReference type="EMBL" id="PTQ60391.1"/>
    </source>
</evidence>
<dbReference type="EMBL" id="QAOG01000003">
    <property type="protein sequence ID" value="PTQ60391.1"/>
    <property type="molecule type" value="Genomic_DNA"/>
</dbReference>
<name>A0A2T5GM39_9SPHN</name>
<dbReference type="Proteomes" id="UP000244189">
    <property type="component" value="Unassembled WGS sequence"/>
</dbReference>
<evidence type="ECO:0000313" key="2">
    <source>
        <dbReference type="Proteomes" id="UP000244189"/>
    </source>
</evidence>
<dbReference type="AlphaFoldDB" id="A0A2T5GM39"/>
<gene>
    <name evidence="1" type="ORF">C8J26_2103</name>
</gene>
<organism evidence="1 2">
    <name type="scientific">Sphingomonas aurantiaca</name>
    <dbReference type="NCBI Taxonomy" id="185949"/>
    <lineage>
        <taxon>Bacteria</taxon>
        <taxon>Pseudomonadati</taxon>
        <taxon>Pseudomonadota</taxon>
        <taxon>Alphaproteobacteria</taxon>
        <taxon>Sphingomonadales</taxon>
        <taxon>Sphingomonadaceae</taxon>
        <taxon>Sphingomonas</taxon>
    </lineage>
</organism>
<comment type="caution">
    <text evidence="1">The sequence shown here is derived from an EMBL/GenBank/DDBJ whole genome shotgun (WGS) entry which is preliminary data.</text>
</comment>
<protein>
    <submittedName>
        <fullName evidence="1">Uncharacterized protein</fullName>
    </submittedName>
</protein>
<reference evidence="1 2" key="1">
    <citation type="submission" date="2018-04" db="EMBL/GenBank/DDBJ databases">
        <title>Genomic Encyclopedia of Type Strains, Phase III (KMG-III): the genomes of soil and plant-associated and newly described type strains.</title>
        <authorList>
            <person name="Whitman W."/>
        </authorList>
    </citation>
    <scope>NUCLEOTIDE SEQUENCE [LARGE SCALE GENOMIC DNA]</scope>
    <source>
        <strain evidence="1 2">MA101b</strain>
    </source>
</reference>
<proteinExistence type="predicted"/>